<evidence type="ECO:0000313" key="2">
    <source>
        <dbReference type="Proteomes" id="UP000595376"/>
    </source>
</evidence>
<gene>
    <name evidence="1" type="primary">2</name>
    <name evidence="1" type="ORF">268TH004_2</name>
</gene>
<protein>
    <submittedName>
        <fullName evidence="1">Uncharacterized protein</fullName>
    </submittedName>
</protein>
<proteinExistence type="predicted"/>
<dbReference type="EMBL" id="MW394467">
    <property type="protein sequence ID" value="QQO40348.1"/>
    <property type="molecule type" value="Genomic_DNA"/>
</dbReference>
<evidence type="ECO:0000313" key="1">
    <source>
        <dbReference type="EMBL" id="QQO40348.1"/>
    </source>
</evidence>
<organism evidence="1 2">
    <name type="scientific">Bacillus phage 268TH004</name>
    <dbReference type="NCBI Taxonomy" id="2801523"/>
    <lineage>
        <taxon>Viruses</taxon>
        <taxon>Duplodnaviria</taxon>
        <taxon>Heunggongvirae</taxon>
        <taxon>Uroviricota</taxon>
        <taxon>Caudoviricetes</taxon>
        <taxon>Ehrlichviridae</taxon>
        <taxon>Gettysburgvirus</taxon>
        <taxon>Gettysburgvirus gv268TH004</taxon>
    </lineage>
</organism>
<sequence length="44" mass="5007">MKTFYKKKWDRGGGTQGFDSGERLRGLAQEVAPQKSPISKVYFL</sequence>
<name>A0A7T7ZAK9_9CAUD</name>
<dbReference type="Proteomes" id="UP000595376">
    <property type="component" value="Segment"/>
</dbReference>
<reference evidence="1 2" key="1">
    <citation type="submission" date="2020-12" db="EMBL/GenBank/DDBJ databases">
        <authorList>
            <person name="Goubet-McCall L."/>
            <person name="Delesalle V.A."/>
            <person name="Krukonis G.P."/>
        </authorList>
    </citation>
    <scope>NUCLEOTIDE SEQUENCE [LARGE SCALE GENOMIC DNA]</scope>
</reference>
<accession>A0A7T7ZAK9</accession>
<keyword evidence="2" id="KW-1185">Reference proteome</keyword>